<comment type="caution">
    <text evidence="1">The sequence shown here is derived from an EMBL/GenBank/DDBJ whole genome shotgun (WGS) entry which is preliminary data.</text>
</comment>
<dbReference type="HOGENOM" id="CLU_049199_0_0_1"/>
<accession>H0EI80</accession>
<evidence type="ECO:0000313" key="2">
    <source>
        <dbReference type="Proteomes" id="UP000005446"/>
    </source>
</evidence>
<evidence type="ECO:0000313" key="1">
    <source>
        <dbReference type="EMBL" id="EHL01873.1"/>
    </source>
</evidence>
<name>H0EI80_GLAL7</name>
<dbReference type="Gene3D" id="2.60.120.620">
    <property type="entry name" value="q2cbj1_9rhob like domain"/>
    <property type="match status" value="1"/>
</dbReference>
<dbReference type="SUPFAM" id="SSF51197">
    <property type="entry name" value="Clavaminate synthase-like"/>
    <property type="match status" value="1"/>
</dbReference>
<dbReference type="PANTHER" id="PTHR31630:SF6">
    <property type="entry name" value="PHYTANOYL-COA DIOXYGENASE-RELATED"/>
    <property type="match status" value="1"/>
</dbReference>
<organism evidence="1 2">
    <name type="scientific">Glarea lozoyensis (strain ATCC 74030 / MF5533)</name>
    <dbReference type="NCBI Taxonomy" id="1104152"/>
    <lineage>
        <taxon>Eukaryota</taxon>
        <taxon>Fungi</taxon>
        <taxon>Dikarya</taxon>
        <taxon>Ascomycota</taxon>
        <taxon>Pezizomycotina</taxon>
        <taxon>Leotiomycetes</taxon>
        <taxon>Helotiales</taxon>
        <taxon>Helotiaceae</taxon>
        <taxon>Glarea</taxon>
    </lineage>
</organism>
<gene>
    <name evidence="1" type="ORF">M7I_2230</name>
</gene>
<proteinExistence type="predicted"/>
<sequence length="331" mass="37797">MPHSLTELPDTTKSYGDFRDDLFRDGFVVIKEAISEDSAEKYKDSMIQWLETFPLGFDRHNPDTWTEENLPAHWKGGMYHGYSVAHEKFVWDARQEPGVLDAFKTIWGTDELLSSFDGINLTLPPPGPSPGPGTPWEHVDQSPHLKGIQCIQGILNLCPNGNVDGGLMVLKGSHVLNEKFFKIHGTEKKAEWGVVPDDWHGFNAEERKWFEENGAVEVKVNCGPGDLILWDSRLVHWNVRPVSKQTRALFYVCYTPASFSSKEELAKKKQIFEARERTTHWPHRNFWKADKIQRFGKADLLHRDRPSTEPELTDKLLKLAGAKPYCTEVEA</sequence>
<dbReference type="Proteomes" id="UP000005446">
    <property type="component" value="Unassembled WGS sequence"/>
</dbReference>
<dbReference type="PANTHER" id="PTHR31630">
    <property type="entry name" value="PHYTANOYL-COA DIOXYGENASE-RELATED-RELATED"/>
    <property type="match status" value="1"/>
</dbReference>
<dbReference type="InterPro" id="IPR008775">
    <property type="entry name" value="Phytyl_CoA_dOase-like"/>
</dbReference>
<dbReference type="InParanoid" id="H0EI80"/>
<evidence type="ECO:0008006" key="3">
    <source>
        <dbReference type="Google" id="ProtNLM"/>
    </source>
</evidence>
<dbReference type="EMBL" id="AGUE01000044">
    <property type="protein sequence ID" value="EHL01873.1"/>
    <property type="molecule type" value="Genomic_DNA"/>
</dbReference>
<dbReference type="OrthoDB" id="445007at2759"/>
<reference evidence="1 2" key="1">
    <citation type="journal article" date="2012" name="Eukaryot. Cell">
        <title>Genome sequence of the fungus Glarea lozoyensis: the first genome sequence of a species from the Helotiaceae family.</title>
        <authorList>
            <person name="Youssar L."/>
            <person name="Gruening B.A."/>
            <person name="Erxleben A."/>
            <person name="Guenther S."/>
            <person name="Huettel W."/>
        </authorList>
    </citation>
    <scope>NUCLEOTIDE SEQUENCE [LARGE SCALE GENOMIC DNA]</scope>
    <source>
        <strain evidence="2">ATCC 74030 / MF5533</strain>
    </source>
</reference>
<dbReference type="Pfam" id="PF05721">
    <property type="entry name" value="PhyH"/>
    <property type="match status" value="1"/>
</dbReference>
<keyword evidence="2" id="KW-1185">Reference proteome</keyword>
<protein>
    <recommendedName>
        <fullName evidence="3">Clavaminate synthase-like protein</fullName>
    </recommendedName>
</protein>
<dbReference type="AlphaFoldDB" id="H0EI80"/>